<sequence length="368" mass="39677">MGEKDATKNEGEKNPAAADGGGKKDDGPITVVLKLDLHCEGCAKKVKRSVRHFEGVEKVKVDCDANKLTATGNVDPAWLRERVEYKTKKKVELVSPQPKKAAPAPAPAGGGGDKKAEEKPAEKKAEEKKADDKKPKEPAVSTVMMKIKLHCDGCAHKIKRTVLKNIDGVKSVKTDLQKDLVTVIGTMDVKELTAYLKEKLKKGIEIVSPKKDDGGGDKKGNEGGGDKKEKEGGGDKKQGGGDKKDGESKAASGGGEGSKGGEGKKVEVNKMDYHSPNPQTFYATPMYNQPMYNQNYTNQDYGLDLHYNQHNQGYANHGYANPGHANQGYANTGHVVQYAQGPPPPPPTYMNINDQMFSDENPNGCSVM</sequence>
<feature type="region of interest" description="Disordered" evidence="2">
    <location>
        <begin position="90"/>
        <end position="139"/>
    </location>
</feature>
<dbReference type="InterPro" id="IPR036163">
    <property type="entry name" value="HMA_dom_sf"/>
</dbReference>
<dbReference type="GO" id="GO:0016020">
    <property type="term" value="C:membrane"/>
    <property type="evidence" value="ECO:0007669"/>
    <property type="project" value="UniProtKB-SubCell"/>
</dbReference>
<protein>
    <recommendedName>
        <fullName evidence="3">HMA domain-containing protein</fullName>
    </recommendedName>
</protein>
<proteinExistence type="predicted"/>
<evidence type="ECO:0000313" key="5">
    <source>
        <dbReference type="Proteomes" id="UP000826271"/>
    </source>
</evidence>
<dbReference type="GO" id="GO:0009626">
    <property type="term" value="P:plant-type hypersensitive response"/>
    <property type="evidence" value="ECO:0007669"/>
    <property type="project" value="UniProtKB-KW"/>
</dbReference>
<dbReference type="Gene3D" id="3.30.70.100">
    <property type="match status" value="2"/>
</dbReference>
<evidence type="ECO:0000259" key="3">
    <source>
        <dbReference type="PROSITE" id="PS50846"/>
    </source>
</evidence>
<dbReference type="Pfam" id="PF00403">
    <property type="entry name" value="HMA"/>
    <property type="match status" value="2"/>
</dbReference>
<accession>A0AAV6X085</accession>
<feature type="domain" description="HMA" evidence="3">
    <location>
        <begin position="28"/>
        <end position="91"/>
    </location>
</feature>
<dbReference type="PANTHER" id="PTHR46413:SF1">
    <property type="entry name" value="HEAVY METAL-ASSOCIATED ISOPRENYLATED PLANT PROTEIN 6"/>
    <property type="match status" value="1"/>
</dbReference>
<keyword evidence="5" id="KW-1185">Reference proteome</keyword>
<dbReference type="GO" id="GO:0046872">
    <property type="term" value="F:metal ion binding"/>
    <property type="evidence" value="ECO:0007669"/>
    <property type="project" value="InterPro"/>
</dbReference>
<dbReference type="PROSITE" id="PS50846">
    <property type="entry name" value="HMA_2"/>
    <property type="match status" value="2"/>
</dbReference>
<name>A0AAV6X085_9LAMI</name>
<feature type="compositionally biased region" description="Basic and acidic residues" evidence="2">
    <location>
        <begin position="207"/>
        <end position="248"/>
    </location>
</feature>
<dbReference type="EMBL" id="WHWC01000009">
    <property type="protein sequence ID" value="KAG8376601.1"/>
    <property type="molecule type" value="Genomic_DNA"/>
</dbReference>
<dbReference type="InterPro" id="IPR006121">
    <property type="entry name" value="HMA_dom"/>
</dbReference>
<comment type="subcellular location">
    <subcellularLocation>
        <location evidence="1">Membrane</location>
        <topology evidence="1">Peripheral membrane protein</topology>
    </subcellularLocation>
</comment>
<reference evidence="4" key="1">
    <citation type="submission" date="2019-10" db="EMBL/GenBank/DDBJ databases">
        <authorList>
            <person name="Zhang R."/>
            <person name="Pan Y."/>
            <person name="Wang J."/>
            <person name="Ma R."/>
            <person name="Yu S."/>
        </authorList>
    </citation>
    <scope>NUCLEOTIDE SEQUENCE</scope>
    <source>
        <strain evidence="4">LA-IB0</strain>
        <tissue evidence="4">Leaf</tissue>
    </source>
</reference>
<feature type="compositionally biased region" description="Basic and acidic residues" evidence="2">
    <location>
        <begin position="1"/>
        <end position="13"/>
    </location>
</feature>
<dbReference type="AlphaFoldDB" id="A0AAV6X085"/>
<dbReference type="Proteomes" id="UP000826271">
    <property type="component" value="Unassembled WGS sequence"/>
</dbReference>
<dbReference type="InterPro" id="IPR044594">
    <property type="entry name" value="HIPP01/3/5/6"/>
</dbReference>
<feature type="domain" description="HMA" evidence="3">
    <location>
        <begin position="140"/>
        <end position="208"/>
    </location>
</feature>
<evidence type="ECO:0000313" key="4">
    <source>
        <dbReference type="EMBL" id="KAG8376601.1"/>
    </source>
</evidence>
<gene>
    <name evidence="4" type="ORF">BUALT_Bualt09G0080500</name>
</gene>
<dbReference type="SUPFAM" id="SSF55008">
    <property type="entry name" value="HMA, heavy metal-associated domain"/>
    <property type="match status" value="2"/>
</dbReference>
<dbReference type="PANTHER" id="PTHR46413">
    <property type="entry name" value="HEAVY METAL-ASSOCIATED ISOPRENYLATED PLANT PROTEIN 6"/>
    <property type="match status" value="1"/>
</dbReference>
<comment type="caution">
    <text evidence="4">The sequence shown here is derived from an EMBL/GenBank/DDBJ whole genome shotgun (WGS) entry which is preliminary data.</text>
</comment>
<feature type="compositionally biased region" description="Basic and acidic residues" evidence="2">
    <location>
        <begin position="112"/>
        <end position="137"/>
    </location>
</feature>
<dbReference type="CDD" id="cd00371">
    <property type="entry name" value="HMA"/>
    <property type="match status" value="2"/>
</dbReference>
<feature type="region of interest" description="Disordered" evidence="2">
    <location>
        <begin position="1"/>
        <end position="28"/>
    </location>
</feature>
<evidence type="ECO:0000256" key="1">
    <source>
        <dbReference type="ARBA" id="ARBA00004170"/>
    </source>
</evidence>
<evidence type="ECO:0000256" key="2">
    <source>
        <dbReference type="SAM" id="MobiDB-lite"/>
    </source>
</evidence>
<feature type="region of interest" description="Disordered" evidence="2">
    <location>
        <begin position="207"/>
        <end position="264"/>
    </location>
</feature>
<organism evidence="4 5">
    <name type="scientific">Buddleja alternifolia</name>
    <dbReference type="NCBI Taxonomy" id="168488"/>
    <lineage>
        <taxon>Eukaryota</taxon>
        <taxon>Viridiplantae</taxon>
        <taxon>Streptophyta</taxon>
        <taxon>Embryophyta</taxon>
        <taxon>Tracheophyta</taxon>
        <taxon>Spermatophyta</taxon>
        <taxon>Magnoliopsida</taxon>
        <taxon>eudicotyledons</taxon>
        <taxon>Gunneridae</taxon>
        <taxon>Pentapetalae</taxon>
        <taxon>asterids</taxon>
        <taxon>lamiids</taxon>
        <taxon>Lamiales</taxon>
        <taxon>Scrophulariaceae</taxon>
        <taxon>Buddlejeae</taxon>
        <taxon>Buddleja</taxon>
    </lineage>
</organism>